<organism evidence="1">
    <name type="scientific">Arundo donax</name>
    <name type="common">Giant reed</name>
    <name type="synonym">Donax arundinaceus</name>
    <dbReference type="NCBI Taxonomy" id="35708"/>
    <lineage>
        <taxon>Eukaryota</taxon>
        <taxon>Viridiplantae</taxon>
        <taxon>Streptophyta</taxon>
        <taxon>Embryophyta</taxon>
        <taxon>Tracheophyta</taxon>
        <taxon>Spermatophyta</taxon>
        <taxon>Magnoliopsida</taxon>
        <taxon>Liliopsida</taxon>
        <taxon>Poales</taxon>
        <taxon>Poaceae</taxon>
        <taxon>PACMAD clade</taxon>
        <taxon>Arundinoideae</taxon>
        <taxon>Arundineae</taxon>
        <taxon>Arundo</taxon>
    </lineage>
</organism>
<protein>
    <submittedName>
        <fullName evidence="1">Uncharacterized protein</fullName>
    </submittedName>
</protein>
<reference evidence="1" key="1">
    <citation type="submission" date="2014-09" db="EMBL/GenBank/DDBJ databases">
        <authorList>
            <person name="Magalhaes I.L.F."/>
            <person name="Oliveira U."/>
            <person name="Santos F.R."/>
            <person name="Vidigal T.H.D.A."/>
            <person name="Brescovit A.D."/>
            <person name="Santos A.J."/>
        </authorList>
    </citation>
    <scope>NUCLEOTIDE SEQUENCE</scope>
    <source>
        <tissue evidence="1">Shoot tissue taken approximately 20 cm above the soil surface</tissue>
    </source>
</reference>
<dbReference type="EMBL" id="GBRH01167016">
    <property type="protein sequence ID" value="JAE30880.1"/>
    <property type="molecule type" value="Transcribed_RNA"/>
</dbReference>
<reference evidence="1" key="2">
    <citation type="journal article" date="2015" name="Data Brief">
        <title>Shoot transcriptome of the giant reed, Arundo donax.</title>
        <authorList>
            <person name="Barrero R.A."/>
            <person name="Guerrero F.D."/>
            <person name="Moolhuijzen P."/>
            <person name="Goolsby J.A."/>
            <person name="Tidwell J."/>
            <person name="Bellgard S.E."/>
            <person name="Bellgard M.I."/>
        </authorList>
    </citation>
    <scope>NUCLEOTIDE SEQUENCE</scope>
    <source>
        <tissue evidence="1">Shoot tissue taken approximately 20 cm above the soil surface</tissue>
    </source>
</reference>
<dbReference type="AlphaFoldDB" id="A0A0A9H0X1"/>
<evidence type="ECO:0000313" key="1">
    <source>
        <dbReference type="EMBL" id="JAE30880.1"/>
    </source>
</evidence>
<proteinExistence type="predicted"/>
<name>A0A0A9H0X1_ARUDO</name>
<sequence length="47" mass="5620">MQDFISVFLFFSDRKVIVYTTEDSKDTKMFYSLQMVQNNEHHFHGSA</sequence>
<accession>A0A0A9H0X1</accession>